<name>A0AAE0SBP3_9BIVA</name>
<feature type="compositionally biased region" description="Basic and acidic residues" evidence="1">
    <location>
        <begin position="255"/>
        <end position="269"/>
    </location>
</feature>
<dbReference type="EMBL" id="JAEAOA010001547">
    <property type="protein sequence ID" value="KAK3588867.1"/>
    <property type="molecule type" value="Genomic_DNA"/>
</dbReference>
<organism evidence="2 3">
    <name type="scientific">Potamilus streckersoni</name>
    <dbReference type="NCBI Taxonomy" id="2493646"/>
    <lineage>
        <taxon>Eukaryota</taxon>
        <taxon>Metazoa</taxon>
        <taxon>Spiralia</taxon>
        <taxon>Lophotrochozoa</taxon>
        <taxon>Mollusca</taxon>
        <taxon>Bivalvia</taxon>
        <taxon>Autobranchia</taxon>
        <taxon>Heteroconchia</taxon>
        <taxon>Palaeoheterodonta</taxon>
        <taxon>Unionida</taxon>
        <taxon>Unionoidea</taxon>
        <taxon>Unionidae</taxon>
        <taxon>Ambleminae</taxon>
        <taxon>Lampsilini</taxon>
        <taxon>Potamilus</taxon>
    </lineage>
</organism>
<reference evidence="2" key="3">
    <citation type="submission" date="2023-05" db="EMBL/GenBank/DDBJ databases">
        <authorList>
            <person name="Smith C.H."/>
        </authorList>
    </citation>
    <scope>NUCLEOTIDE SEQUENCE</scope>
    <source>
        <strain evidence="2">CHS0354</strain>
        <tissue evidence="2">Mantle</tissue>
    </source>
</reference>
<accession>A0AAE0SBP3</accession>
<feature type="region of interest" description="Disordered" evidence="1">
    <location>
        <begin position="238"/>
        <end position="269"/>
    </location>
</feature>
<dbReference type="AlphaFoldDB" id="A0AAE0SBP3"/>
<proteinExistence type="predicted"/>
<evidence type="ECO:0000313" key="2">
    <source>
        <dbReference type="EMBL" id="KAK3588867.1"/>
    </source>
</evidence>
<sequence>MLHSSSSRAYSSTDAQVQVILPQLHEIRLAALTKQLSRNRKKAYSNHENLYSDLKHYERYVDKEQKICNDRHTYYRSPYKKSLENKKALKQCLTRHKTEYFLDHKTAGKFGVYGGLQVKSLKNEIDKIVKETDKNTIKLRHTKTLMTAGMADGRLMNLNLCRPMLDAILNRPSLPKRREAQLDFERPGQHSHNLVNVQSLQRHFLLSRGEKLLRFESHFREDSENAMDDFSSRSLHLPPIEVPRQHNPTKTFTTQREDSFRKEKSLTFM</sequence>
<dbReference type="Proteomes" id="UP001195483">
    <property type="component" value="Unassembled WGS sequence"/>
</dbReference>
<reference evidence="2" key="1">
    <citation type="journal article" date="2021" name="Genome Biol. Evol.">
        <title>A High-Quality Reference Genome for a Parasitic Bivalve with Doubly Uniparental Inheritance (Bivalvia: Unionida).</title>
        <authorList>
            <person name="Smith C.H."/>
        </authorList>
    </citation>
    <scope>NUCLEOTIDE SEQUENCE</scope>
    <source>
        <strain evidence="2">CHS0354</strain>
    </source>
</reference>
<reference evidence="2" key="2">
    <citation type="journal article" date="2021" name="Genome Biol. Evol.">
        <title>Developing a high-quality reference genome for a parasitic bivalve with doubly uniparental inheritance (Bivalvia: Unionida).</title>
        <authorList>
            <person name="Smith C.H."/>
        </authorList>
    </citation>
    <scope>NUCLEOTIDE SEQUENCE</scope>
    <source>
        <strain evidence="2">CHS0354</strain>
        <tissue evidence="2">Mantle</tissue>
    </source>
</reference>
<keyword evidence="3" id="KW-1185">Reference proteome</keyword>
<evidence type="ECO:0000256" key="1">
    <source>
        <dbReference type="SAM" id="MobiDB-lite"/>
    </source>
</evidence>
<protein>
    <submittedName>
        <fullName evidence="2">Uncharacterized protein</fullName>
    </submittedName>
</protein>
<gene>
    <name evidence="2" type="ORF">CHS0354_025844</name>
</gene>
<comment type="caution">
    <text evidence="2">The sequence shown here is derived from an EMBL/GenBank/DDBJ whole genome shotgun (WGS) entry which is preliminary data.</text>
</comment>
<evidence type="ECO:0000313" key="3">
    <source>
        <dbReference type="Proteomes" id="UP001195483"/>
    </source>
</evidence>